<protein>
    <submittedName>
        <fullName evidence="2">Serine carboxypeptidase, putative</fullName>
    </submittedName>
</protein>
<dbReference type="EMBL" id="GG672895">
    <property type="protein sequence ID" value="EER16572.1"/>
    <property type="molecule type" value="Genomic_DNA"/>
</dbReference>
<organism evidence="3">
    <name type="scientific">Perkinsus marinus (strain ATCC 50983 / TXsc)</name>
    <dbReference type="NCBI Taxonomy" id="423536"/>
    <lineage>
        <taxon>Eukaryota</taxon>
        <taxon>Sar</taxon>
        <taxon>Alveolata</taxon>
        <taxon>Perkinsozoa</taxon>
        <taxon>Perkinsea</taxon>
        <taxon>Perkinsida</taxon>
        <taxon>Perkinsidae</taxon>
        <taxon>Perkinsus</taxon>
    </lineage>
</organism>
<keyword evidence="2" id="KW-0645">Protease</keyword>
<dbReference type="InParanoid" id="C5KG08"/>
<dbReference type="SUPFAM" id="SSF53474">
    <property type="entry name" value="alpha/beta-Hydrolases"/>
    <property type="match status" value="1"/>
</dbReference>
<proteinExistence type="inferred from homology"/>
<keyword evidence="2" id="KW-0378">Hydrolase</keyword>
<dbReference type="RefSeq" id="XP_002784776.1">
    <property type="nucleotide sequence ID" value="XM_002784730.1"/>
</dbReference>
<evidence type="ECO:0000256" key="1">
    <source>
        <dbReference type="ARBA" id="ARBA00009431"/>
    </source>
</evidence>
<dbReference type="AlphaFoldDB" id="C5KG08"/>
<keyword evidence="3" id="KW-1185">Reference proteome</keyword>
<dbReference type="Gene3D" id="3.40.50.1820">
    <property type="entry name" value="alpha/beta hydrolase"/>
    <property type="match status" value="1"/>
</dbReference>
<accession>C5KG08</accession>
<dbReference type="GeneID" id="9063655"/>
<keyword evidence="2" id="KW-0121">Carboxypeptidase</keyword>
<dbReference type="InterPro" id="IPR029058">
    <property type="entry name" value="AB_hydrolase_fold"/>
</dbReference>
<reference evidence="2 3" key="1">
    <citation type="submission" date="2008-07" db="EMBL/GenBank/DDBJ databases">
        <authorList>
            <person name="El-Sayed N."/>
            <person name="Caler E."/>
            <person name="Inman J."/>
            <person name="Amedeo P."/>
            <person name="Hass B."/>
            <person name="Wortman J."/>
        </authorList>
    </citation>
    <scope>NUCLEOTIDE SEQUENCE [LARGE SCALE GENOMIC DNA]</scope>
    <source>
        <strain evidence="3">ATCC 50983 / TXsc</strain>
    </source>
</reference>
<dbReference type="InterPro" id="IPR001563">
    <property type="entry name" value="Peptidase_S10"/>
</dbReference>
<dbReference type="GO" id="GO:0006508">
    <property type="term" value="P:proteolysis"/>
    <property type="evidence" value="ECO:0007669"/>
    <property type="project" value="InterPro"/>
</dbReference>
<gene>
    <name evidence="2" type="ORF">Pmar_PMAR017460</name>
</gene>
<name>C5KG08_PERM5</name>
<dbReference type="OrthoDB" id="443318at2759"/>
<dbReference type="Proteomes" id="UP000007800">
    <property type="component" value="Unassembled WGS sequence"/>
</dbReference>
<evidence type="ECO:0000313" key="3">
    <source>
        <dbReference type="Proteomes" id="UP000007800"/>
    </source>
</evidence>
<comment type="similarity">
    <text evidence="1">Belongs to the peptidase S10 family.</text>
</comment>
<dbReference type="GO" id="GO:0004185">
    <property type="term" value="F:serine-type carboxypeptidase activity"/>
    <property type="evidence" value="ECO:0007669"/>
    <property type="project" value="InterPro"/>
</dbReference>
<sequence>MPALVASLVVMLGAQITKNQELKANFRGVMAFSGAIGPSAVYQGCMDMASQRKLVPQDILNIMRAGMNICRAALAECNSNGPGKPAAKDKCLNAVKLCDSATVTQLRKTPRSIYDVRTEDGRESRFYKFNPGNVEKLLNRKNVQDELGVAKSFQMQNDHVFSDFRPYAAYDTTYFVNELLDQGMKVFILNGAEDFVTNYGGTEKWVFSLNGQINYGSKLSSSLRRTLQFPRVGVFGKYYRYSFANGAHLAVINVINSGHDMILDAPEGMQQAFNSFLSGQLWQG</sequence>
<dbReference type="Pfam" id="PF00450">
    <property type="entry name" value="Peptidase_S10"/>
    <property type="match status" value="1"/>
</dbReference>
<evidence type="ECO:0000313" key="2">
    <source>
        <dbReference type="EMBL" id="EER16572.1"/>
    </source>
</evidence>